<protein>
    <recommendedName>
        <fullName evidence="1">FIST domain-containing protein</fullName>
    </recommendedName>
</protein>
<comment type="caution">
    <text evidence="2">The sequence shown here is derived from an EMBL/GenBank/DDBJ whole genome shotgun (WGS) entry which is preliminary data.</text>
</comment>
<evidence type="ECO:0000259" key="1">
    <source>
        <dbReference type="SMART" id="SM00897"/>
    </source>
</evidence>
<dbReference type="PANTHER" id="PTHR14939">
    <property type="entry name" value="F-BOX ONLY PROTEIN 22"/>
    <property type="match status" value="1"/>
</dbReference>
<dbReference type="PANTHER" id="PTHR14939:SF5">
    <property type="entry name" value="F-BOX ONLY PROTEIN 22"/>
    <property type="match status" value="1"/>
</dbReference>
<accession>A0A2V3IGP2</accession>
<sequence length="454" mass="49295">MPLDALQEALARAANTFSATQRTVSVVFVFLNSSFESTPASDMRRVGQTVKKTLAMRRLLTSNTKIFGCSSAHYVGPDKEPSVSVALAHFPGGTTLSTFHIDENNNFSIDWKQKQWHDIVGIPPDTEGQLQIFLLHHPEYEHMGELIAGLDFAYPGVRKFGASAGKTNALHDECLFHGDDRSRREGVIGLAFSSPDVQIDVMVAQGARGVGPVLEVLEVKDGNEITRVKEVNTPGATIAPPMVLLDMWAKTDNISYDERLQARKYLLLGVEVPKVADLAISSLSPDRTKEEVPESQKPIDMVIRKVVGFNEATKSIGVDGDVRLGSRVQFQIRDDEAARAELYSLFNKMSLEGSSKAMEGLSLMGALLLVDVERGANLFGDATPDADRALFADRFPVPLAVLTSDRQIGPLPAGGLLGAAGNTFSLSASALYITFFGRVSEAKIATRDEDSSNR</sequence>
<dbReference type="EMBL" id="NBIV01000225">
    <property type="protein sequence ID" value="PXF41251.1"/>
    <property type="molecule type" value="Genomic_DNA"/>
</dbReference>
<gene>
    <name evidence="2" type="ORF">BWQ96_09011</name>
</gene>
<evidence type="ECO:0000313" key="3">
    <source>
        <dbReference type="Proteomes" id="UP000247409"/>
    </source>
</evidence>
<dbReference type="PIRSF" id="PIRSF018953">
    <property type="entry name" value="UCP018953"/>
    <property type="match status" value="1"/>
</dbReference>
<dbReference type="Pfam" id="PF08495">
    <property type="entry name" value="FIST"/>
    <property type="match status" value="1"/>
</dbReference>
<dbReference type="InterPro" id="IPR013702">
    <property type="entry name" value="FIST_domain_N"/>
</dbReference>
<dbReference type="AlphaFoldDB" id="A0A2V3IGP2"/>
<reference evidence="2 3" key="1">
    <citation type="journal article" date="2018" name="Mol. Biol. Evol.">
        <title>Analysis of the draft genome of the red seaweed Gracilariopsis chorda provides insights into genome size evolution in Rhodophyta.</title>
        <authorList>
            <person name="Lee J."/>
            <person name="Yang E.C."/>
            <person name="Graf L."/>
            <person name="Yang J.H."/>
            <person name="Qiu H."/>
            <person name="Zel Zion U."/>
            <person name="Chan C.X."/>
            <person name="Stephens T.G."/>
            <person name="Weber A.P.M."/>
            <person name="Boo G.H."/>
            <person name="Boo S.M."/>
            <person name="Kim K.M."/>
            <person name="Shin Y."/>
            <person name="Jung M."/>
            <person name="Lee S.J."/>
            <person name="Yim H.S."/>
            <person name="Lee J.H."/>
            <person name="Bhattacharya D."/>
            <person name="Yoon H.S."/>
        </authorList>
    </citation>
    <scope>NUCLEOTIDE SEQUENCE [LARGE SCALE GENOMIC DNA]</scope>
    <source>
        <strain evidence="2 3">SKKU-2015</strain>
        <tissue evidence="2">Whole body</tissue>
    </source>
</reference>
<evidence type="ECO:0000313" key="2">
    <source>
        <dbReference type="EMBL" id="PXF41251.1"/>
    </source>
</evidence>
<name>A0A2V3IGP2_9FLOR</name>
<dbReference type="GO" id="GO:0000209">
    <property type="term" value="P:protein polyubiquitination"/>
    <property type="evidence" value="ECO:0007669"/>
    <property type="project" value="TreeGrafter"/>
</dbReference>
<dbReference type="Proteomes" id="UP000247409">
    <property type="component" value="Unassembled WGS sequence"/>
</dbReference>
<organism evidence="2 3">
    <name type="scientific">Gracilariopsis chorda</name>
    <dbReference type="NCBI Taxonomy" id="448386"/>
    <lineage>
        <taxon>Eukaryota</taxon>
        <taxon>Rhodophyta</taxon>
        <taxon>Florideophyceae</taxon>
        <taxon>Rhodymeniophycidae</taxon>
        <taxon>Gracilariales</taxon>
        <taxon>Gracilariaceae</taxon>
        <taxon>Gracilariopsis</taxon>
    </lineage>
</organism>
<dbReference type="OrthoDB" id="3346at2759"/>
<feature type="domain" description="FIST" evidence="1">
    <location>
        <begin position="22"/>
        <end position="232"/>
    </location>
</feature>
<keyword evidence="3" id="KW-1185">Reference proteome</keyword>
<proteinExistence type="predicted"/>
<dbReference type="SMART" id="SM00897">
    <property type="entry name" value="FIST"/>
    <property type="match status" value="1"/>
</dbReference>
<dbReference type="GO" id="GO:0032436">
    <property type="term" value="P:positive regulation of proteasomal ubiquitin-dependent protein catabolic process"/>
    <property type="evidence" value="ECO:0007669"/>
    <property type="project" value="TreeGrafter"/>
</dbReference>
<dbReference type="InterPro" id="IPR016741">
    <property type="entry name" value="UCP018953"/>
</dbReference>